<dbReference type="Proteomes" id="UP000594260">
    <property type="component" value="Unplaced"/>
</dbReference>
<dbReference type="AlphaFoldDB" id="A0A7M7IZI5"/>
<feature type="compositionally biased region" description="Basic and acidic residues" evidence="2">
    <location>
        <begin position="1"/>
        <end position="11"/>
    </location>
</feature>
<evidence type="ECO:0000313" key="3">
    <source>
        <dbReference type="EnsemblMetazoa" id="XP_022644765"/>
    </source>
</evidence>
<keyword evidence="1" id="KW-0175">Coiled coil</keyword>
<protein>
    <submittedName>
        <fullName evidence="3">Uncharacterized protein</fullName>
    </submittedName>
</protein>
<feature type="compositionally biased region" description="Basic and acidic residues" evidence="2">
    <location>
        <begin position="482"/>
        <end position="491"/>
    </location>
</feature>
<feature type="compositionally biased region" description="Polar residues" evidence="2">
    <location>
        <begin position="40"/>
        <end position="49"/>
    </location>
</feature>
<dbReference type="EnsemblMetazoa" id="XM_022789026">
    <property type="protein sequence ID" value="XP_022644761"/>
    <property type="gene ID" value="LOC111243450"/>
</dbReference>
<organism evidence="3 4">
    <name type="scientific">Varroa destructor</name>
    <name type="common">Honeybee mite</name>
    <dbReference type="NCBI Taxonomy" id="109461"/>
    <lineage>
        <taxon>Eukaryota</taxon>
        <taxon>Metazoa</taxon>
        <taxon>Ecdysozoa</taxon>
        <taxon>Arthropoda</taxon>
        <taxon>Chelicerata</taxon>
        <taxon>Arachnida</taxon>
        <taxon>Acari</taxon>
        <taxon>Parasitiformes</taxon>
        <taxon>Mesostigmata</taxon>
        <taxon>Gamasina</taxon>
        <taxon>Dermanyssoidea</taxon>
        <taxon>Varroidae</taxon>
        <taxon>Varroa</taxon>
    </lineage>
</organism>
<sequence>MDCKKSLRVEDDPTSEIQMTSTPKPTQLASVAESGHSEDLSSVSTRASSRPVTVSTLFEQDSVAKLDQTTPNSSIVKDREGFKNEFCSLNHKLGAYMQKVKGNELKLEESEKVRKSLEEHLKQFREKTSQQIAMLRSEVEQHVRQAVEAKETISQLQKDIQHSKRDNDILQGELNNKRQREINLERMLVFETNTVRRLHEENSKLRDQLEKEEKDRNDLSSQLTRLKVDNATLHERVKIVTFERTMMESKMIEADKKLQFSTEDVDKKITAERNRLEKLALEKLEEVRQKHEADIERLKKEHNKKIQDTLLTYVSAEDYARLETRQQETLKRAEDAEVLLAQRQELLDKVRADSETLQAIKDKELATERHRSEKLNKRLIAQRQSYEDIRQELQTYRQLIDSLDIDSETLANTPLGAKRHKMSLEAPSTSGLNQTVLKSKDATPAALKGRQVLLRRALTPNRTPRTKRTVGPSIGSSNDSASDVKTDCKVM</sequence>
<proteinExistence type="predicted"/>
<name>A0A7M7IZI5_VARDE</name>
<dbReference type="EnsemblMetazoa" id="XM_022789028">
    <property type="protein sequence ID" value="XP_022644763"/>
    <property type="gene ID" value="LOC111243450"/>
</dbReference>
<dbReference type="GeneID" id="111243450"/>
<feature type="compositionally biased region" description="Polar residues" evidence="2">
    <location>
        <begin position="15"/>
        <end position="29"/>
    </location>
</feature>
<dbReference type="EnsemblMetazoa" id="XM_022789027">
    <property type="protein sequence ID" value="XP_022644762"/>
    <property type="gene ID" value="LOC111243450"/>
</dbReference>
<dbReference type="EnsemblMetazoa" id="XM_022789029">
    <property type="protein sequence ID" value="XP_022644764"/>
    <property type="gene ID" value="LOC111243450"/>
</dbReference>
<dbReference type="EnsemblMetazoa" id="XM_022789030">
    <property type="protein sequence ID" value="XP_022644765"/>
    <property type="gene ID" value="LOC111243450"/>
</dbReference>
<evidence type="ECO:0000313" key="4">
    <source>
        <dbReference type="Proteomes" id="UP000594260"/>
    </source>
</evidence>
<feature type="region of interest" description="Disordered" evidence="2">
    <location>
        <begin position="457"/>
        <end position="491"/>
    </location>
</feature>
<reference evidence="3" key="1">
    <citation type="submission" date="2021-01" db="UniProtKB">
        <authorList>
            <consortium name="EnsemblMetazoa"/>
        </authorList>
    </citation>
    <scope>IDENTIFICATION</scope>
</reference>
<dbReference type="RefSeq" id="XP_022644761.1">
    <property type="nucleotide sequence ID" value="XM_022789026.1"/>
</dbReference>
<accession>A0A7M7IZI5</accession>
<feature type="region of interest" description="Disordered" evidence="2">
    <location>
        <begin position="1"/>
        <end position="49"/>
    </location>
</feature>
<keyword evidence="4" id="KW-1185">Reference proteome</keyword>
<dbReference type="RefSeq" id="XP_022644764.1">
    <property type="nucleotide sequence ID" value="XM_022789029.1"/>
</dbReference>
<dbReference type="RefSeq" id="XP_022644765.1">
    <property type="nucleotide sequence ID" value="XM_022789030.1"/>
</dbReference>
<dbReference type="RefSeq" id="XP_022644763.1">
    <property type="nucleotide sequence ID" value="XM_022789028.1"/>
</dbReference>
<feature type="coiled-coil region" evidence="1">
    <location>
        <begin position="107"/>
        <end position="229"/>
    </location>
</feature>
<feature type="coiled-coil region" evidence="1">
    <location>
        <begin position="372"/>
        <end position="406"/>
    </location>
</feature>
<feature type="coiled-coil region" evidence="1">
    <location>
        <begin position="274"/>
        <end position="308"/>
    </location>
</feature>
<evidence type="ECO:0000256" key="2">
    <source>
        <dbReference type="SAM" id="MobiDB-lite"/>
    </source>
</evidence>
<dbReference type="RefSeq" id="XP_022644762.1">
    <property type="nucleotide sequence ID" value="XM_022789027.1"/>
</dbReference>
<evidence type="ECO:0000256" key="1">
    <source>
        <dbReference type="SAM" id="Coils"/>
    </source>
</evidence>